<feature type="transmembrane region" description="Helical" evidence="7">
    <location>
        <begin position="409"/>
        <end position="428"/>
    </location>
</feature>
<comment type="subcellular location">
    <subcellularLocation>
        <location evidence="1">Cell membrane</location>
        <topology evidence="1">Multi-pass membrane protein</topology>
    </subcellularLocation>
</comment>
<proteinExistence type="predicted"/>
<accession>A0ABT1ZEL1</accession>
<protein>
    <submittedName>
        <fullName evidence="9">MFS transporter</fullName>
    </submittedName>
</protein>
<dbReference type="Proteomes" id="UP001205337">
    <property type="component" value="Unassembled WGS sequence"/>
</dbReference>
<evidence type="ECO:0000256" key="2">
    <source>
        <dbReference type="ARBA" id="ARBA00022448"/>
    </source>
</evidence>
<dbReference type="PANTHER" id="PTHR23517:SF2">
    <property type="entry name" value="MULTIDRUG RESISTANCE PROTEIN MDTH"/>
    <property type="match status" value="1"/>
</dbReference>
<dbReference type="EMBL" id="JANTHX010000005">
    <property type="protein sequence ID" value="MCS0499133.1"/>
    <property type="molecule type" value="Genomic_DNA"/>
</dbReference>
<dbReference type="InterPro" id="IPR020846">
    <property type="entry name" value="MFS_dom"/>
</dbReference>
<dbReference type="RefSeq" id="WP_258798151.1">
    <property type="nucleotide sequence ID" value="NZ_JANTHX010000005.1"/>
</dbReference>
<feature type="transmembrane region" description="Helical" evidence="7">
    <location>
        <begin position="379"/>
        <end position="403"/>
    </location>
</feature>
<evidence type="ECO:0000313" key="10">
    <source>
        <dbReference type="Proteomes" id="UP001205337"/>
    </source>
</evidence>
<reference evidence="9 10" key="1">
    <citation type="submission" date="2022-08" db="EMBL/GenBank/DDBJ databases">
        <authorList>
            <person name="Li F."/>
        </authorList>
    </citation>
    <scope>NUCLEOTIDE SEQUENCE [LARGE SCALE GENOMIC DNA]</scope>
    <source>
        <strain evidence="9 10">10F1B-8-1</strain>
    </source>
</reference>
<feature type="transmembrane region" description="Helical" evidence="7">
    <location>
        <begin position="167"/>
        <end position="190"/>
    </location>
</feature>
<evidence type="ECO:0000256" key="5">
    <source>
        <dbReference type="ARBA" id="ARBA00022989"/>
    </source>
</evidence>
<keyword evidence="10" id="KW-1185">Reference proteome</keyword>
<keyword evidence="2" id="KW-0813">Transport</keyword>
<feature type="transmembrane region" description="Helical" evidence="7">
    <location>
        <begin position="315"/>
        <end position="333"/>
    </location>
</feature>
<feature type="transmembrane region" description="Helical" evidence="7">
    <location>
        <begin position="281"/>
        <end position="303"/>
    </location>
</feature>
<dbReference type="InterPro" id="IPR050171">
    <property type="entry name" value="MFS_Transporters"/>
</dbReference>
<dbReference type="InterPro" id="IPR036259">
    <property type="entry name" value="MFS_trans_sf"/>
</dbReference>
<comment type="caution">
    <text evidence="9">The sequence shown here is derived from an EMBL/GenBank/DDBJ whole genome shotgun (WGS) entry which is preliminary data.</text>
</comment>
<feature type="transmembrane region" description="Helical" evidence="7">
    <location>
        <begin position="196"/>
        <end position="215"/>
    </location>
</feature>
<dbReference type="SUPFAM" id="SSF103473">
    <property type="entry name" value="MFS general substrate transporter"/>
    <property type="match status" value="1"/>
</dbReference>
<dbReference type="Pfam" id="PF07690">
    <property type="entry name" value="MFS_1"/>
    <property type="match status" value="1"/>
</dbReference>
<feature type="transmembrane region" description="Helical" evidence="7">
    <location>
        <begin position="339"/>
        <end position="358"/>
    </location>
</feature>
<evidence type="ECO:0000259" key="8">
    <source>
        <dbReference type="PROSITE" id="PS50850"/>
    </source>
</evidence>
<organism evidence="9 10">
    <name type="scientific">Protaetiibacter mangrovi</name>
    <dbReference type="NCBI Taxonomy" id="2970926"/>
    <lineage>
        <taxon>Bacteria</taxon>
        <taxon>Bacillati</taxon>
        <taxon>Actinomycetota</taxon>
        <taxon>Actinomycetes</taxon>
        <taxon>Micrococcales</taxon>
        <taxon>Microbacteriaceae</taxon>
        <taxon>Protaetiibacter</taxon>
    </lineage>
</organism>
<feature type="transmembrane region" description="Helical" evidence="7">
    <location>
        <begin position="44"/>
        <end position="70"/>
    </location>
</feature>
<feature type="domain" description="Major facilitator superfamily (MFS) profile" evidence="8">
    <location>
        <begin position="1"/>
        <end position="222"/>
    </location>
</feature>
<feature type="transmembrane region" description="Helical" evidence="7">
    <location>
        <begin position="76"/>
        <end position="95"/>
    </location>
</feature>
<keyword evidence="5 7" id="KW-1133">Transmembrane helix</keyword>
<evidence type="ECO:0000256" key="1">
    <source>
        <dbReference type="ARBA" id="ARBA00004651"/>
    </source>
</evidence>
<name>A0ABT1ZEL1_9MICO</name>
<sequence length="436" mass="44711">MSEEPPFAEAEAEAGESAAAQARAGIRVRLAELLGRDDPVLGPLVLSTALATLGRGVFLTALVLYLTLIARLTPEQIALAVAVSAVAGMAASYLGGWLSDRVSARRITVAGQLVGSLVLIGYVWVDGVLPAIVVGSVSFFAGSMGHAASSAIIARGFEGPGRVRARAVMRTVTNVGIALGSAAAAIPILLSTPEAYRIALVVAALLSFVGALPLLRLPPRVDAGGVRTAEEEAVAPVRGRSPWRDARYLAFVLLSSIFAIQFSVLDYAMPLWIAHATEAPIVVVSVLIILNTVVVTSLTVPLSKGTDDVRRAGRVFAVAGVLMAAACVVYALAAGAPVWLAILVLVLGALAHALAEVLSQAAGWGLSFELADPESAGAYQGLVGMGWGVVSAVGPPVIAITALQFGLPGWILLGGIFLASSLGILWIGRRAALATA</sequence>
<dbReference type="Gene3D" id="1.20.1250.20">
    <property type="entry name" value="MFS general substrate transporter like domains"/>
    <property type="match status" value="1"/>
</dbReference>
<keyword evidence="4 7" id="KW-0812">Transmembrane</keyword>
<evidence type="ECO:0000313" key="9">
    <source>
        <dbReference type="EMBL" id="MCS0499133.1"/>
    </source>
</evidence>
<evidence type="ECO:0000256" key="7">
    <source>
        <dbReference type="SAM" id="Phobius"/>
    </source>
</evidence>
<evidence type="ECO:0000256" key="4">
    <source>
        <dbReference type="ARBA" id="ARBA00022692"/>
    </source>
</evidence>
<dbReference type="PANTHER" id="PTHR23517">
    <property type="entry name" value="RESISTANCE PROTEIN MDTM, PUTATIVE-RELATED-RELATED"/>
    <property type="match status" value="1"/>
</dbReference>
<keyword evidence="6 7" id="KW-0472">Membrane</keyword>
<keyword evidence="3" id="KW-1003">Cell membrane</keyword>
<feature type="transmembrane region" description="Helical" evidence="7">
    <location>
        <begin position="248"/>
        <end position="269"/>
    </location>
</feature>
<evidence type="ECO:0000256" key="3">
    <source>
        <dbReference type="ARBA" id="ARBA00022475"/>
    </source>
</evidence>
<dbReference type="InterPro" id="IPR011701">
    <property type="entry name" value="MFS"/>
</dbReference>
<evidence type="ECO:0000256" key="6">
    <source>
        <dbReference type="ARBA" id="ARBA00023136"/>
    </source>
</evidence>
<gene>
    <name evidence="9" type="ORF">NUH29_06170</name>
</gene>
<dbReference type="PROSITE" id="PS50850">
    <property type="entry name" value="MFS"/>
    <property type="match status" value="1"/>
</dbReference>